<dbReference type="OrthoDB" id="29072at2759"/>
<dbReference type="AlphaFoldDB" id="A0A9P5XCN0"/>
<dbReference type="Proteomes" id="UP000807342">
    <property type="component" value="Unassembled WGS sequence"/>
</dbReference>
<evidence type="ECO:0000313" key="9">
    <source>
        <dbReference type="Proteomes" id="UP000807342"/>
    </source>
</evidence>
<dbReference type="GO" id="GO:0015031">
    <property type="term" value="P:protein transport"/>
    <property type="evidence" value="ECO:0007669"/>
    <property type="project" value="UniProtKB-KW"/>
</dbReference>
<dbReference type="EC" id="3.6.4.6" evidence="1"/>
<dbReference type="PANTHER" id="PTHR15508">
    <property type="entry name" value="RIBOSOMAL PROTEIN S6 KINASE"/>
    <property type="match status" value="1"/>
</dbReference>
<dbReference type="InterPro" id="IPR036181">
    <property type="entry name" value="MIT_dom_sf"/>
</dbReference>
<evidence type="ECO:0000259" key="7">
    <source>
        <dbReference type="SMART" id="SM00745"/>
    </source>
</evidence>
<reference evidence="8" key="1">
    <citation type="submission" date="2020-11" db="EMBL/GenBank/DDBJ databases">
        <authorList>
            <consortium name="DOE Joint Genome Institute"/>
            <person name="Ahrendt S."/>
            <person name="Riley R."/>
            <person name="Andreopoulos W."/>
            <person name="Labutti K."/>
            <person name="Pangilinan J."/>
            <person name="Ruiz-Duenas F.J."/>
            <person name="Barrasa J.M."/>
            <person name="Sanchez-Garcia M."/>
            <person name="Camarero S."/>
            <person name="Miyauchi S."/>
            <person name="Serrano A."/>
            <person name="Linde D."/>
            <person name="Babiker R."/>
            <person name="Drula E."/>
            <person name="Ayuso-Fernandez I."/>
            <person name="Pacheco R."/>
            <person name="Padilla G."/>
            <person name="Ferreira P."/>
            <person name="Barriuso J."/>
            <person name="Kellner H."/>
            <person name="Castanera R."/>
            <person name="Alfaro M."/>
            <person name="Ramirez L."/>
            <person name="Pisabarro A.G."/>
            <person name="Kuo A."/>
            <person name="Tritt A."/>
            <person name="Lipzen A."/>
            <person name="He G."/>
            <person name="Yan M."/>
            <person name="Ng V."/>
            <person name="Cullen D."/>
            <person name="Martin F."/>
            <person name="Rosso M.-N."/>
            <person name="Henrissat B."/>
            <person name="Hibbett D."/>
            <person name="Martinez A.T."/>
            <person name="Grigoriev I.V."/>
        </authorList>
    </citation>
    <scope>NUCLEOTIDE SEQUENCE</scope>
    <source>
        <strain evidence="8">MF-IS2</strain>
    </source>
</reference>
<dbReference type="FunFam" id="1.20.58.80:FF:000004">
    <property type="entry name" value="Vacuolar protein sorting-associated protein 4"/>
    <property type="match status" value="2"/>
</dbReference>
<keyword evidence="4" id="KW-0653">Protein transport</keyword>
<evidence type="ECO:0000256" key="6">
    <source>
        <dbReference type="SAM" id="MobiDB-lite"/>
    </source>
</evidence>
<dbReference type="SMART" id="SM00745">
    <property type="entry name" value="MIT"/>
    <property type="match status" value="2"/>
</dbReference>
<dbReference type="InterPro" id="IPR007330">
    <property type="entry name" value="MIT_dom"/>
</dbReference>
<organism evidence="8 9">
    <name type="scientific">Macrolepiota fuliginosa MF-IS2</name>
    <dbReference type="NCBI Taxonomy" id="1400762"/>
    <lineage>
        <taxon>Eukaryota</taxon>
        <taxon>Fungi</taxon>
        <taxon>Dikarya</taxon>
        <taxon>Basidiomycota</taxon>
        <taxon>Agaricomycotina</taxon>
        <taxon>Agaricomycetes</taxon>
        <taxon>Agaricomycetidae</taxon>
        <taxon>Agaricales</taxon>
        <taxon>Agaricineae</taxon>
        <taxon>Agaricaceae</taxon>
        <taxon>Macrolepiota</taxon>
    </lineage>
</organism>
<keyword evidence="9" id="KW-1185">Reference proteome</keyword>
<feature type="domain" description="MIT" evidence="7">
    <location>
        <begin position="52"/>
        <end position="129"/>
    </location>
</feature>
<evidence type="ECO:0000256" key="3">
    <source>
        <dbReference type="ARBA" id="ARBA00022801"/>
    </source>
</evidence>
<evidence type="ECO:0000256" key="5">
    <source>
        <dbReference type="ARBA" id="ARBA00048883"/>
    </source>
</evidence>
<dbReference type="EMBL" id="MU151225">
    <property type="protein sequence ID" value="KAF9446866.1"/>
    <property type="molecule type" value="Genomic_DNA"/>
</dbReference>
<protein>
    <recommendedName>
        <fullName evidence="1">vesicle-fusing ATPase</fullName>
        <ecNumber evidence="1">3.6.4.6</ecNumber>
    </recommendedName>
</protein>
<dbReference type="InterPro" id="IPR051866">
    <property type="entry name" value="Intracell_Sig-Traffick_Protein"/>
</dbReference>
<comment type="catalytic activity">
    <reaction evidence="5">
        <text>ATP + H2O = ADP + phosphate + H(+)</text>
        <dbReference type="Rhea" id="RHEA:13065"/>
        <dbReference type="ChEBI" id="CHEBI:15377"/>
        <dbReference type="ChEBI" id="CHEBI:15378"/>
        <dbReference type="ChEBI" id="CHEBI:30616"/>
        <dbReference type="ChEBI" id="CHEBI:43474"/>
        <dbReference type="ChEBI" id="CHEBI:456216"/>
        <dbReference type="EC" id="3.6.4.6"/>
    </reaction>
</comment>
<sequence length="223" mass="25433">MLALKYEKNSDSRTKIQTKINEYLTRAEVLKDHLSNPSKPQEQEPGSTIAAPTNFLDRGIEIVKRAIDEDQKQNYAEAFTLYQNALDYLGQALKFEKNEQVKPRIKAKINEYLTRAEALKAFLQSHSSAKRDGSTPAPTVSGSDHLARAIEVVKEAVENDQKQNYSEAYELYRNSIDRFMLALKYEKNEQNKEGIRKKITEYTTRAEQLKAYLKDSPGGIPAQ</sequence>
<dbReference type="SUPFAM" id="SSF116846">
    <property type="entry name" value="MIT domain"/>
    <property type="match status" value="3"/>
</dbReference>
<name>A0A9P5XCN0_9AGAR</name>
<feature type="region of interest" description="Disordered" evidence="6">
    <location>
        <begin position="31"/>
        <end position="51"/>
    </location>
</feature>
<feature type="domain" description="MIT" evidence="7">
    <location>
        <begin position="142"/>
        <end position="219"/>
    </location>
</feature>
<gene>
    <name evidence="8" type="ORF">P691DRAFT_707730</name>
</gene>
<dbReference type="GO" id="GO:0016787">
    <property type="term" value="F:hydrolase activity"/>
    <property type="evidence" value="ECO:0007669"/>
    <property type="project" value="UniProtKB-KW"/>
</dbReference>
<evidence type="ECO:0000256" key="4">
    <source>
        <dbReference type="ARBA" id="ARBA00022927"/>
    </source>
</evidence>
<evidence type="ECO:0000256" key="1">
    <source>
        <dbReference type="ARBA" id="ARBA00012674"/>
    </source>
</evidence>
<feature type="compositionally biased region" description="Polar residues" evidence="6">
    <location>
        <begin position="35"/>
        <end position="46"/>
    </location>
</feature>
<keyword evidence="3" id="KW-0378">Hydrolase</keyword>
<dbReference type="Gene3D" id="1.20.58.80">
    <property type="entry name" value="Phosphotransferase system, lactose/cellobiose-type IIA subunit"/>
    <property type="match status" value="3"/>
</dbReference>
<proteinExistence type="predicted"/>
<dbReference type="PANTHER" id="PTHR15508:SF8">
    <property type="entry name" value="LD24550P"/>
    <property type="match status" value="1"/>
</dbReference>
<keyword evidence="2" id="KW-0813">Transport</keyword>
<dbReference type="Pfam" id="PF04212">
    <property type="entry name" value="MIT"/>
    <property type="match status" value="2"/>
</dbReference>
<accession>A0A9P5XCN0</accession>
<evidence type="ECO:0000313" key="8">
    <source>
        <dbReference type="EMBL" id="KAF9446866.1"/>
    </source>
</evidence>
<evidence type="ECO:0000256" key="2">
    <source>
        <dbReference type="ARBA" id="ARBA00022448"/>
    </source>
</evidence>
<comment type="caution">
    <text evidence="8">The sequence shown here is derived from an EMBL/GenBank/DDBJ whole genome shotgun (WGS) entry which is preliminary data.</text>
</comment>